<keyword evidence="7" id="KW-0998">Cell outer membrane</keyword>
<dbReference type="Pfam" id="PF03349">
    <property type="entry name" value="Toluene_X"/>
    <property type="match status" value="1"/>
</dbReference>
<dbReference type="PANTHER" id="PTHR35093">
    <property type="entry name" value="OUTER MEMBRANE PROTEIN NMB0088-RELATED"/>
    <property type="match status" value="1"/>
</dbReference>
<dbReference type="SUPFAM" id="SSF56935">
    <property type="entry name" value="Porins"/>
    <property type="match status" value="1"/>
</dbReference>
<feature type="signal peptide" evidence="8">
    <location>
        <begin position="1"/>
        <end position="22"/>
    </location>
</feature>
<name>A0ABU8C1I2_9GAMM</name>
<evidence type="ECO:0000256" key="2">
    <source>
        <dbReference type="ARBA" id="ARBA00008163"/>
    </source>
</evidence>
<evidence type="ECO:0000256" key="4">
    <source>
        <dbReference type="ARBA" id="ARBA00022692"/>
    </source>
</evidence>
<keyword evidence="5 8" id="KW-0732">Signal</keyword>
<evidence type="ECO:0000256" key="8">
    <source>
        <dbReference type="SAM" id="SignalP"/>
    </source>
</evidence>
<feature type="chain" id="PRO_5046709393" evidence="8">
    <location>
        <begin position="23"/>
        <end position="464"/>
    </location>
</feature>
<evidence type="ECO:0000313" key="9">
    <source>
        <dbReference type="EMBL" id="MEH8015780.1"/>
    </source>
</evidence>
<dbReference type="Gene3D" id="2.40.160.60">
    <property type="entry name" value="Outer membrane protein transport protein (OMPP1/FadL/TodX)"/>
    <property type="match status" value="1"/>
</dbReference>
<keyword evidence="6" id="KW-0472">Membrane</keyword>
<organism evidence="9 10">
    <name type="scientific">Rheinheimera muenzenbergensis</name>
    <dbReference type="NCBI Taxonomy" id="1193628"/>
    <lineage>
        <taxon>Bacteria</taxon>
        <taxon>Pseudomonadati</taxon>
        <taxon>Pseudomonadota</taxon>
        <taxon>Gammaproteobacteria</taxon>
        <taxon>Chromatiales</taxon>
        <taxon>Chromatiaceae</taxon>
        <taxon>Rheinheimera</taxon>
    </lineage>
</organism>
<keyword evidence="10" id="KW-1185">Reference proteome</keyword>
<reference evidence="9 10" key="1">
    <citation type="journal article" date="2023" name="Ecotoxicol. Environ. Saf.">
        <title>Mercury remediation potential of mercury-resistant strain Rheinheimera metallidurans sp. nov. isolated from a municipal waste dumping site.</title>
        <authorList>
            <person name="Yadav V."/>
            <person name="Manjhi A."/>
            <person name="Vadakedath N."/>
        </authorList>
    </citation>
    <scope>NUCLEOTIDE SEQUENCE [LARGE SCALE GENOMIC DNA]</scope>
    <source>
        <strain evidence="9 10">E-49</strain>
    </source>
</reference>
<protein>
    <submittedName>
        <fullName evidence="9">OmpP1/FadL family transporter</fullName>
    </submittedName>
</protein>
<evidence type="ECO:0000256" key="7">
    <source>
        <dbReference type="ARBA" id="ARBA00023237"/>
    </source>
</evidence>
<dbReference type="PANTHER" id="PTHR35093:SF8">
    <property type="entry name" value="OUTER MEMBRANE PROTEIN NMB0088-RELATED"/>
    <property type="match status" value="1"/>
</dbReference>
<keyword evidence="4" id="KW-0812">Transmembrane</keyword>
<dbReference type="Proteomes" id="UP001375382">
    <property type="component" value="Unassembled WGS sequence"/>
</dbReference>
<dbReference type="EMBL" id="JALAAR010000001">
    <property type="protein sequence ID" value="MEH8015780.1"/>
    <property type="molecule type" value="Genomic_DNA"/>
</dbReference>
<comment type="subcellular location">
    <subcellularLocation>
        <location evidence="1">Cell outer membrane</location>
        <topology evidence="1">Multi-pass membrane protein</topology>
    </subcellularLocation>
</comment>
<evidence type="ECO:0000256" key="1">
    <source>
        <dbReference type="ARBA" id="ARBA00004571"/>
    </source>
</evidence>
<proteinExistence type="inferred from homology"/>
<sequence length="464" mass="50251">MTKRKLSLGLAMTLGISQAVWASGYQFDLQSVRTQANANANTAEASDPSTIFYNPAGLALLDGTQLTLGSSMVDPQSTFSYSVATTGGGQTVTPGNTGGDYARQAAIPHGYVSQRFNEQVTLGVGIFVPYGAPIDYEENFVGRYYGKGIDFKSLAINPSVGIRLTPHHSVGFGISAQYLDIDMETSVDIVSVAFGTCLAGGGSPEICQPLVVGYGSQPDATASIATKDWSYGYNIGYLFTPNDNTRLGLAYRSFIKHELNGSASFDVPTSLPGGAASPINAGIAVALADSEAQVDLATPETLSVNAYHLLDRRWALMADVTWNRQSRLQRIDIDIATDLIPDRRIVYQTAWRNSWRASIGFSYLADENWTWRGGYMYDQTPVAHSSYALTVLPDASRQMYSLGGSYQLNEQTSIDFAYSYLKFSDAAINRTDDDHIAANGSPGTLTGSYRTYVNLFGLSLTYRF</sequence>
<comment type="similarity">
    <text evidence="2">Belongs to the OmpP1/FadL family.</text>
</comment>
<accession>A0ABU8C1I2</accession>
<dbReference type="RefSeq" id="WP_335734200.1">
    <property type="nucleotide sequence ID" value="NZ_JALAAR010000001.1"/>
</dbReference>
<dbReference type="InterPro" id="IPR005017">
    <property type="entry name" value="OMPP1/FadL/TodX"/>
</dbReference>
<evidence type="ECO:0000256" key="5">
    <source>
        <dbReference type="ARBA" id="ARBA00022729"/>
    </source>
</evidence>
<comment type="caution">
    <text evidence="9">The sequence shown here is derived from an EMBL/GenBank/DDBJ whole genome shotgun (WGS) entry which is preliminary data.</text>
</comment>
<keyword evidence="3" id="KW-1134">Transmembrane beta strand</keyword>
<gene>
    <name evidence="9" type="ORF">MN202_00920</name>
</gene>
<evidence type="ECO:0000313" key="10">
    <source>
        <dbReference type="Proteomes" id="UP001375382"/>
    </source>
</evidence>
<evidence type="ECO:0000256" key="6">
    <source>
        <dbReference type="ARBA" id="ARBA00023136"/>
    </source>
</evidence>
<evidence type="ECO:0000256" key="3">
    <source>
        <dbReference type="ARBA" id="ARBA00022452"/>
    </source>
</evidence>